<reference evidence="1 2" key="1">
    <citation type="submission" date="2023-07" db="EMBL/GenBank/DDBJ databases">
        <title>Genomic Encyclopedia of Type Strains, Phase IV (KMG-IV): sequencing the most valuable type-strain genomes for metagenomic binning, comparative biology and taxonomic classification.</title>
        <authorList>
            <person name="Goeker M."/>
        </authorList>
    </citation>
    <scope>NUCLEOTIDE SEQUENCE [LARGE SCALE GENOMIC DNA]</scope>
    <source>
        <strain evidence="1 2">DSM 3770</strain>
    </source>
</reference>
<dbReference type="Proteomes" id="UP001241747">
    <property type="component" value="Unassembled WGS sequence"/>
</dbReference>
<evidence type="ECO:0000313" key="2">
    <source>
        <dbReference type="Proteomes" id="UP001241747"/>
    </source>
</evidence>
<evidence type="ECO:0000313" key="1">
    <source>
        <dbReference type="EMBL" id="MDQ0507439.1"/>
    </source>
</evidence>
<proteinExistence type="predicted"/>
<accession>A0ABU0LJX0</accession>
<gene>
    <name evidence="1" type="ORF">QOZ94_004263</name>
</gene>
<sequence length="96" mass="10782">MMRTYVRIDWERGADGAFSPYLSIARHDQPVERIPLTCQDVARLVADGAYLWSVVEGSMQNLHNAGQNHFVGSNKMVRGDWSADHSPPHFIGAWGE</sequence>
<dbReference type="RefSeq" id="WP_237345823.1">
    <property type="nucleotide sequence ID" value="NZ_JABWGX010000013.1"/>
</dbReference>
<dbReference type="EMBL" id="JAUSVY010000018">
    <property type="protein sequence ID" value="MDQ0507439.1"/>
    <property type="molecule type" value="Genomic_DNA"/>
</dbReference>
<keyword evidence="2" id="KW-1185">Reference proteome</keyword>
<name>A0ABU0LJX0_XANAG</name>
<comment type="caution">
    <text evidence="1">The sequence shown here is derived from an EMBL/GenBank/DDBJ whole genome shotgun (WGS) entry which is preliminary data.</text>
</comment>
<protein>
    <submittedName>
        <fullName evidence="1">Uncharacterized protein</fullName>
    </submittedName>
</protein>
<organism evidence="1 2">
    <name type="scientific">Xanthobacter agilis</name>
    <dbReference type="NCBI Taxonomy" id="47492"/>
    <lineage>
        <taxon>Bacteria</taxon>
        <taxon>Pseudomonadati</taxon>
        <taxon>Pseudomonadota</taxon>
        <taxon>Alphaproteobacteria</taxon>
        <taxon>Hyphomicrobiales</taxon>
        <taxon>Xanthobacteraceae</taxon>
        <taxon>Xanthobacter</taxon>
    </lineage>
</organism>